<keyword evidence="3" id="KW-1185">Reference proteome</keyword>
<feature type="compositionally biased region" description="Basic and acidic residues" evidence="1">
    <location>
        <begin position="102"/>
        <end position="115"/>
    </location>
</feature>
<gene>
    <name evidence="4" type="primary">LOC112459932</name>
</gene>
<evidence type="ECO:0000256" key="2">
    <source>
        <dbReference type="SAM" id="SignalP"/>
    </source>
</evidence>
<dbReference type="Proteomes" id="UP000504618">
    <property type="component" value="Unplaced"/>
</dbReference>
<keyword evidence="2" id="KW-0732">Signal</keyword>
<feature type="region of interest" description="Disordered" evidence="1">
    <location>
        <begin position="83"/>
        <end position="115"/>
    </location>
</feature>
<protein>
    <submittedName>
        <fullName evidence="4">Uncharacterized protein LOC112459932</fullName>
    </submittedName>
</protein>
<reference evidence="4" key="1">
    <citation type="submission" date="2025-08" db="UniProtKB">
        <authorList>
            <consortium name="RefSeq"/>
        </authorList>
    </citation>
    <scope>IDENTIFICATION</scope>
    <source>
        <tissue evidence="4">Whole body</tissue>
    </source>
</reference>
<sequence length="115" mass="13356">MTITFVQRSLIIFAVLLCYYQSWVGAVNCEDEPYHPSCRGSQARKRLVPLPVMRAINCEEGDCRFPRMKFLIAILDDTPYRNNEVHPSNSEANSVHSRKNRLRVEDSKDAYLDDY</sequence>
<feature type="compositionally biased region" description="Polar residues" evidence="1">
    <location>
        <begin position="85"/>
        <end position="95"/>
    </location>
</feature>
<evidence type="ECO:0000313" key="3">
    <source>
        <dbReference type="Proteomes" id="UP000504618"/>
    </source>
</evidence>
<accession>A0A6J1QE85</accession>
<feature type="chain" id="PRO_5026785154" evidence="2">
    <location>
        <begin position="27"/>
        <end position="115"/>
    </location>
</feature>
<evidence type="ECO:0000256" key="1">
    <source>
        <dbReference type="SAM" id="MobiDB-lite"/>
    </source>
</evidence>
<name>A0A6J1QE85_9HYME</name>
<evidence type="ECO:0000313" key="4">
    <source>
        <dbReference type="RefSeq" id="XP_024880073.1"/>
    </source>
</evidence>
<dbReference type="OrthoDB" id="7666627at2759"/>
<dbReference type="GeneID" id="112459932"/>
<dbReference type="AlphaFoldDB" id="A0A6J1QE85"/>
<organism evidence="3 4">
    <name type="scientific">Temnothorax curvispinosus</name>
    <dbReference type="NCBI Taxonomy" id="300111"/>
    <lineage>
        <taxon>Eukaryota</taxon>
        <taxon>Metazoa</taxon>
        <taxon>Ecdysozoa</taxon>
        <taxon>Arthropoda</taxon>
        <taxon>Hexapoda</taxon>
        <taxon>Insecta</taxon>
        <taxon>Pterygota</taxon>
        <taxon>Neoptera</taxon>
        <taxon>Endopterygota</taxon>
        <taxon>Hymenoptera</taxon>
        <taxon>Apocrita</taxon>
        <taxon>Aculeata</taxon>
        <taxon>Formicoidea</taxon>
        <taxon>Formicidae</taxon>
        <taxon>Myrmicinae</taxon>
        <taxon>Temnothorax</taxon>
    </lineage>
</organism>
<proteinExistence type="predicted"/>
<dbReference type="RefSeq" id="XP_024880073.1">
    <property type="nucleotide sequence ID" value="XM_025024305.1"/>
</dbReference>
<feature type="signal peptide" evidence="2">
    <location>
        <begin position="1"/>
        <end position="26"/>
    </location>
</feature>